<reference evidence="1" key="1">
    <citation type="submission" date="2021-06" db="EMBL/GenBank/DDBJ databases">
        <authorList>
            <person name="Kallberg Y."/>
            <person name="Tangrot J."/>
            <person name="Rosling A."/>
        </authorList>
    </citation>
    <scope>NUCLEOTIDE SEQUENCE</scope>
    <source>
        <strain evidence="1">CL356</strain>
    </source>
</reference>
<proteinExistence type="predicted"/>
<accession>A0ACA9QDX1</accession>
<name>A0ACA9QDX1_9GLOM</name>
<dbReference type="Proteomes" id="UP000789525">
    <property type="component" value="Unassembled WGS sequence"/>
</dbReference>
<organism evidence="1 2">
    <name type="scientific">Acaulospora colombiana</name>
    <dbReference type="NCBI Taxonomy" id="27376"/>
    <lineage>
        <taxon>Eukaryota</taxon>
        <taxon>Fungi</taxon>
        <taxon>Fungi incertae sedis</taxon>
        <taxon>Mucoromycota</taxon>
        <taxon>Glomeromycotina</taxon>
        <taxon>Glomeromycetes</taxon>
        <taxon>Diversisporales</taxon>
        <taxon>Acaulosporaceae</taxon>
        <taxon>Acaulospora</taxon>
    </lineage>
</organism>
<evidence type="ECO:0000313" key="1">
    <source>
        <dbReference type="EMBL" id="CAG8747734.1"/>
    </source>
</evidence>
<gene>
    <name evidence="1" type="ORF">ACOLOM_LOCUS12533</name>
</gene>
<keyword evidence="2" id="KW-1185">Reference proteome</keyword>
<evidence type="ECO:0000313" key="2">
    <source>
        <dbReference type="Proteomes" id="UP000789525"/>
    </source>
</evidence>
<protein>
    <submittedName>
        <fullName evidence="1">11145_t:CDS:1</fullName>
    </submittedName>
</protein>
<sequence length="225" mass="24456">YSISSSPLWNPSHVTLTVSILNAPASSGSGEQFLGVGSTFLADLHPGDLVQMVVRPSAAAFSLPADPSVPMVLFCAGTGVAPMRGFIQERAIQVQSGRKLGHDVGKILLFFGCRDPGKDYLYSTDPEWKKWVDMGVVDVRPAFSRAPEKSEGCRYVQDRILKDAEDVDAMYKQKAKFFTCGGSAVAAGIREACITLIAKSTPSREEAIEAFKRLQKERYATDIFG</sequence>
<feature type="non-terminal residue" evidence="1">
    <location>
        <position position="1"/>
    </location>
</feature>
<comment type="caution">
    <text evidence="1">The sequence shown here is derived from an EMBL/GenBank/DDBJ whole genome shotgun (WGS) entry which is preliminary data.</text>
</comment>
<dbReference type="EMBL" id="CAJVPT010051392">
    <property type="protein sequence ID" value="CAG8747734.1"/>
    <property type="molecule type" value="Genomic_DNA"/>
</dbReference>